<evidence type="ECO:0000259" key="1">
    <source>
        <dbReference type="Pfam" id="PF01702"/>
    </source>
</evidence>
<keyword evidence="3" id="KW-1185">Reference proteome</keyword>
<comment type="caution">
    <text evidence="2">The sequence shown here is derived from an EMBL/GenBank/DDBJ whole genome shotgun (WGS) entry which is preliminary data.</text>
</comment>
<dbReference type="InterPro" id="IPR002616">
    <property type="entry name" value="tRNA_ribo_trans-like"/>
</dbReference>
<dbReference type="SUPFAM" id="SSF51713">
    <property type="entry name" value="tRNA-guanine transglycosylase"/>
    <property type="match status" value="1"/>
</dbReference>
<name>A0ABT7B004_9CYAN</name>
<dbReference type="EMBL" id="JAQOSP010000135">
    <property type="protein sequence ID" value="MDJ1171994.1"/>
    <property type="molecule type" value="Genomic_DNA"/>
</dbReference>
<dbReference type="InterPro" id="IPR036511">
    <property type="entry name" value="TGT-like_sf"/>
</dbReference>
<dbReference type="Pfam" id="PF01702">
    <property type="entry name" value="TGT"/>
    <property type="match status" value="1"/>
</dbReference>
<evidence type="ECO:0000313" key="3">
    <source>
        <dbReference type="Proteomes" id="UP001235303"/>
    </source>
</evidence>
<sequence>MQIVAGFGLKGIKPRVWDTTSPYYIKELQAVMISYADFHKMRRQRQQVMEKGLHEHFSIPKTTKVYLDNGAFSFIKNHQELPVEEYREFVKAAHPDWYPIPQDFIPIPQMTLKEQEQCFQKTMNMNFRHYQGNYVPVVHISQFLEQYIEKILSSKAFKKKTDIALGGIVPNLLRAPKAISHEKIIHGLVSFRQQFKDKKLHVFGIGGTSTLHIAALLGINSVDSSGWRNRAARGLIQLPGTGDRIVAQLGNWRGRYLSQEEEEKLQTCQCPACQQYGLEGLRASGGYGFYNRATHNLWVLLEEARQIEEHLNIIGDYETWYLEHLDNTIYRPLIQKLLNEVKIN</sequence>
<organism evidence="2 3">
    <name type="scientific">Roseofilum acuticapitatum BLCC-M154</name>
    <dbReference type="NCBI Taxonomy" id="3022444"/>
    <lineage>
        <taxon>Bacteria</taxon>
        <taxon>Bacillati</taxon>
        <taxon>Cyanobacteriota</taxon>
        <taxon>Cyanophyceae</taxon>
        <taxon>Desertifilales</taxon>
        <taxon>Desertifilaceae</taxon>
        <taxon>Roseofilum</taxon>
        <taxon>Roseofilum acuticapitatum</taxon>
    </lineage>
</organism>
<reference evidence="2 3" key="1">
    <citation type="submission" date="2023-01" db="EMBL/GenBank/DDBJ databases">
        <title>Novel diversity within Roseofilum (Cyanobacteria; Desertifilaceae) from marine benthic mats with descriptions of four novel species.</title>
        <authorList>
            <person name="Wang Y."/>
            <person name="Berthold D.E."/>
            <person name="Hu J."/>
            <person name="Lefler F.W."/>
            <person name="Laughinghouse H.D. IV."/>
        </authorList>
    </citation>
    <scope>NUCLEOTIDE SEQUENCE [LARGE SCALE GENOMIC DNA]</scope>
    <source>
        <strain evidence="2 3">BLCC-M154</strain>
    </source>
</reference>
<protein>
    <recommendedName>
        <fullName evidence="1">tRNA-guanine(15) transglycosylase-like domain-containing protein</fullName>
    </recommendedName>
</protein>
<evidence type="ECO:0000313" key="2">
    <source>
        <dbReference type="EMBL" id="MDJ1171994.1"/>
    </source>
</evidence>
<gene>
    <name evidence="2" type="ORF">PMG71_21415</name>
</gene>
<dbReference type="RefSeq" id="WP_283755747.1">
    <property type="nucleotide sequence ID" value="NZ_JAQOSP010000135.1"/>
</dbReference>
<accession>A0ABT7B004</accession>
<dbReference type="Gene3D" id="3.20.20.105">
    <property type="entry name" value="Queuine tRNA-ribosyltransferase-like"/>
    <property type="match status" value="1"/>
</dbReference>
<dbReference type="Proteomes" id="UP001235303">
    <property type="component" value="Unassembled WGS sequence"/>
</dbReference>
<proteinExistence type="predicted"/>
<feature type="domain" description="tRNA-guanine(15) transglycosylase-like" evidence="1">
    <location>
        <begin position="25"/>
        <end position="311"/>
    </location>
</feature>